<name>A0AAV6TDA1_9ARAC</name>
<accession>A0AAV6TDA1</accession>
<dbReference type="EMBL" id="JAFNEN010006498">
    <property type="protein sequence ID" value="KAG8155895.1"/>
    <property type="molecule type" value="Genomic_DNA"/>
</dbReference>
<dbReference type="Proteomes" id="UP000827092">
    <property type="component" value="Unassembled WGS sequence"/>
</dbReference>
<protein>
    <submittedName>
        <fullName evidence="1">Uncharacterized protein</fullName>
    </submittedName>
</protein>
<reference evidence="1 2" key="1">
    <citation type="journal article" date="2022" name="Nat. Ecol. Evol.">
        <title>A masculinizing supergene underlies an exaggerated male reproductive morph in a spider.</title>
        <authorList>
            <person name="Hendrickx F."/>
            <person name="De Corte Z."/>
            <person name="Sonet G."/>
            <person name="Van Belleghem S.M."/>
            <person name="Kostlbacher S."/>
            <person name="Vangestel C."/>
        </authorList>
    </citation>
    <scope>NUCLEOTIDE SEQUENCE [LARGE SCALE GENOMIC DNA]</scope>
    <source>
        <strain evidence="1">W744_W776</strain>
    </source>
</reference>
<keyword evidence="2" id="KW-1185">Reference proteome</keyword>
<dbReference type="AlphaFoldDB" id="A0AAV6TDA1"/>
<organism evidence="1 2">
    <name type="scientific">Oedothorax gibbosus</name>
    <dbReference type="NCBI Taxonomy" id="931172"/>
    <lineage>
        <taxon>Eukaryota</taxon>
        <taxon>Metazoa</taxon>
        <taxon>Ecdysozoa</taxon>
        <taxon>Arthropoda</taxon>
        <taxon>Chelicerata</taxon>
        <taxon>Arachnida</taxon>
        <taxon>Araneae</taxon>
        <taxon>Araneomorphae</taxon>
        <taxon>Entelegynae</taxon>
        <taxon>Araneoidea</taxon>
        <taxon>Linyphiidae</taxon>
        <taxon>Erigoninae</taxon>
        <taxon>Oedothorax</taxon>
    </lineage>
</organism>
<proteinExistence type="predicted"/>
<evidence type="ECO:0000313" key="2">
    <source>
        <dbReference type="Proteomes" id="UP000827092"/>
    </source>
</evidence>
<comment type="caution">
    <text evidence="1">The sequence shown here is derived from an EMBL/GenBank/DDBJ whole genome shotgun (WGS) entry which is preliminary data.</text>
</comment>
<sequence length="106" mass="11945">MCTIIASTDLPFRFSSNARGATRNSWVGTTRRTLQRQPSTPYIRRRTATTTYPKPVPTFPLRFLVGAFPPLREEKKNPLDLQPALAERVTRGGPFAVLCTLKLVRT</sequence>
<evidence type="ECO:0000313" key="1">
    <source>
        <dbReference type="EMBL" id="KAG8155895.1"/>
    </source>
</evidence>
<gene>
    <name evidence="1" type="ORF">JTE90_008215</name>
</gene>